<reference evidence="2" key="1">
    <citation type="journal article" date="2019" name="Int. J. Syst. Evol. Microbiol.">
        <title>The Global Catalogue of Microorganisms (GCM) 10K type strain sequencing project: providing services to taxonomists for standard genome sequencing and annotation.</title>
        <authorList>
            <consortium name="The Broad Institute Genomics Platform"/>
            <consortium name="The Broad Institute Genome Sequencing Center for Infectious Disease"/>
            <person name="Wu L."/>
            <person name="Ma J."/>
        </authorList>
    </citation>
    <scope>NUCLEOTIDE SEQUENCE [LARGE SCALE GENOMIC DNA]</scope>
    <source>
        <strain evidence="2">NBRC 102122</strain>
    </source>
</reference>
<proteinExistence type="predicted"/>
<comment type="caution">
    <text evidence="1">The sequence shown here is derived from an EMBL/GenBank/DDBJ whole genome shotgun (WGS) entry which is preliminary data.</text>
</comment>
<name>A0ABQ5ZQW2_9HYPH</name>
<organism evidence="1 2">
    <name type="scientific">Shinella yambaruensis</name>
    <dbReference type="NCBI Taxonomy" id="415996"/>
    <lineage>
        <taxon>Bacteria</taxon>
        <taxon>Pseudomonadati</taxon>
        <taxon>Pseudomonadota</taxon>
        <taxon>Alphaproteobacteria</taxon>
        <taxon>Hyphomicrobiales</taxon>
        <taxon>Rhizobiaceae</taxon>
        <taxon>Shinella</taxon>
    </lineage>
</organism>
<evidence type="ECO:0000313" key="1">
    <source>
        <dbReference type="EMBL" id="GLR55255.1"/>
    </source>
</evidence>
<keyword evidence="2" id="KW-1185">Reference proteome</keyword>
<evidence type="ECO:0000313" key="2">
    <source>
        <dbReference type="Proteomes" id="UP001156702"/>
    </source>
</evidence>
<evidence type="ECO:0008006" key="3">
    <source>
        <dbReference type="Google" id="ProtNLM"/>
    </source>
</evidence>
<protein>
    <recommendedName>
        <fullName evidence="3">Transglycosylase SLT domain-containing protein</fullName>
    </recommendedName>
</protein>
<sequence length="400" mass="45940">MPGIDIRQALLAFDTIYLEPPIENIPDGLEIFWDRQRITKEDILYLVERDRIRFVTSQPEERCDTRLLEEARERNSQGVLGRRKTAAVVLSDIIETDRSYLFSRSDLAKEMREAVNRLAYDLNISKSDIARSVLFPRFARRSWVASFQNLGTSGIEPYGQGELFARAWERINSETTKNPRVEAYAFGHNIQMAHALGATYLPHGDGDDYVNSWITPMRLMGDRLNFYRAFNDKKAAVWAQNERLKIENKYVLLPPVPLFDFNRYAAIKDIDAFTSTSSRMKGRSLIGRLANLPTDERNSEIERLQRELYEFQGKKDRQRVQQSWLETGIDIGDTVLSLGLGPFMSGLALLSKITEVAKCSPTLDLLISEIERSLTFKRGRNDDLDFLDKISRVASLKNNE</sequence>
<accession>A0ABQ5ZQW2</accession>
<dbReference type="EMBL" id="BSOP01000073">
    <property type="protein sequence ID" value="GLR55255.1"/>
    <property type="molecule type" value="Genomic_DNA"/>
</dbReference>
<dbReference type="RefSeq" id="WP_244769273.1">
    <property type="nucleotide sequence ID" value="NZ_BSOP01000073.1"/>
</dbReference>
<gene>
    <name evidence="1" type="ORF">GCM10007923_64780</name>
</gene>
<dbReference type="Proteomes" id="UP001156702">
    <property type="component" value="Unassembled WGS sequence"/>
</dbReference>